<feature type="region of interest" description="Disordered" evidence="2">
    <location>
        <begin position="448"/>
        <end position="522"/>
    </location>
</feature>
<gene>
    <name evidence="4" type="ORF">C8A04DRAFT_34107</name>
</gene>
<dbReference type="CDD" id="cd23807">
    <property type="entry name" value="UEV_UBE2V"/>
    <property type="match status" value="1"/>
</dbReference>
<evidence type="ECO:0000256" key="2">
    <source>
        <dbReference type="SAM" id="MobiDB-lite"/>
    </source>
</evidence>
<organism evidence="4 5">
    <name type="scientific">Dichotomopilus funicola</name>
    <dbReference type="NCBI Taxonomy" id="1934379"/>
    <lineage>
        <taxon>Eukaryota</taxon>
        <taxon>Fungi</taxon>
        <taxon>Dikarya</taxon>
        <taxon>Ascomycota</taxon>
        <taxon>Pezizomycotina</taxon>
        <taxon>Sordariomycetes</taxon>
        <taxon>Sordariomycetidae</taxon>
        <taxon>Sordariales</taxon>
        <taxon>Chaetomiaceae</taxon>
        <taxon>Dichotomopilus</taxon>
    </lineage>
</organism>
<dbReference type="CDD" id="cd20273">
    <property type="entry name" value="Complex1_LYR_unchar"/>
    <property type="match status" value="1"/>
</dbReference>
<evidence type="ECO:0000256" key="1">
    <source>
        <dbReference type="ARBA" id="ARBA00022786"/>
    </source>
</evidence>
<evidence type="ECO:0000259" key="3">
    <source>
        <dbReference type="PROSITE" id="PS50127"/>
    </source>
</evidence>
<reference evidence="4" key="1">
    <citation type="journal article" date="2023" name="Mol. Phylogenet. Evol.">
        <title>Genome-scale phylogeny and comparative genomics of the fungal order Sordariales.</title>
        <authorList>
            <person name="Hensen N."/>
            <person name="Bonometti L."/>
            <person name="Westerberg I."/>
            <person name="Brannstrom I.O."/>
            <person name="Guillou S."/>
            <person name="Cros-Aarteil S."/>
            <person name="Calhoun S."/>
            <person name="Haridas S."/>
            <person name="Kuo A."/>
            <person name="Mondo S."/>
            <person name="Pangilinan J."/>
            <person name="Riley R."/>
            <person name="LaButti K."/>
            <person name="Andreopoulos B."/>
            <person name="Lipzen A."/>
            <person name="Chen C."/>
            <person name="Yan M."/>
            <person name="Daum C."/>
            <person name="Ng V."/>
            <person name="Clum A."/>
            <person name="Steindorff A."/>
            <person name="Ohm R.A."/>
            <person name="Martin F."/>
            <person name="Silar P."/>
            <person name="Natvig D.O."/>
            <person name="Lalanne C."/>
            <person name="Gautier V."/>
            <person name="Ament-Velasquez S.L."/>
            <person name="Kruys A."/>
            <person name="Hutchinson M.I."/>
            <person name="Powell A.J."/>
            <person name="Barry K."/>
            <person name="Miller A.N."/>
            <person name="Grigoriev I.V."/>
            <person name="Debuchy R."/>
            <person name="Gladieux P."/>
            <person name="Hiltunen Thoren M."/>
            <person name="Johannesson H."/>
        </authorList>
    </citation>
    <scope>NUCLEOTIDE SEQUENCE</scope>
    <source>
        <strain evidence="4">CBS 141.50</strain>
    </source>
</reference>
<dbReference type="Gene3D" id="3.10.110.10">
    <property type="entry name" value="Ubiquitin Conjugating Enzyme"/>
    <property type="match status" value="1"/>
</dbReference>
<sequence>MAAQVPRNFKLLAELEKGEKGMGAGACSYGLEDPEDIFMTHWRGTIWGPPHGNHENRIYELKMECGPNYPREPPEIHFVSQINLPGVNPNDGQVDKNAVGILRDWTRIAAELAKNARPKEDPLSLESALIAIRKFMDENKKLPQPPEGSKCFALYRSLMRQGRLVPIPDELVNSSTLGPGNPIQWLIRNGFRRNKHEVSPRLVISALKNGYRYLTLLTRAADPSSSDHASVLDFIRENQQRLLVRQAKAAEAKAKLISTAPIPDRIPIIIKISAEGEPPVYAPNIPPRPLSSFPNGVRKPPHLAHANDIPFLRMKKPQPRFLGRVIRQRMERRIDRLNVMYEIDDVLIYDAAVEDEWDEMMEFMLAKKNTTETEEIQDEEETEEPTYQEVLRSVQFHLIEVAEAERKDLVARSQALWEIVQRERALALEEEKERLVREGRGYEEPKLKWSESRNAVSPEQEQEQEKPAEKSEVDKHQYVPAADVESTLSTGQKAQGQERPDESGEGSKTSSQEPPSPTTDKA</sequence>
<dbReference type="SMART" id="SM00212">
    <property type="entry name" value="UBCc"/>
    <property type="match status" value="1"/>
</dbReference>
<comment type="caution">
    <text evidence="4">The sequence shown here is derived from an EMBL/GenBank/DDBJ whole genome shotgun (WGS) entry which is preliminary data.</text>
</comment>
<dbReference type="GeneID" id="87819329"/>
<dbReference type="PANTHER" id="PTHR24068">
    <property type="entry name" value="UBIQUITIN-CONJUGATING ENZYME E2"/>
    <property type="match status" value="1"/>
</dbReference>
<dbReference type="EMBL" id="MU853556">
    <property type="protein sequence ID" value="KAK4147389.1"/>
    <property type="molecule type" value="Genomic_DNA"/>
</dbReference>
<keyword evidence="1" id="KW-0833">Ubl conjugation pathway</keyword>
<dbReference type="InterPro" id="IPR016135">
    <property type="entry name" value="UBQ-conjugating_enzyme/RWD"/>
</dbReference>
<feature type="domain" description="UBC core" evidence="3">
    <location>
        <begin position="6"/>
        <end position="176"/>
    </location>
</feature>
<feature type="compositionally biased region" description="Polar residues" evidence="2">
    <location>
        <begin position="486"/>
        <end position="495"/>
    </location>
</feature>
<dbReference type="Pfam" id="PF05347">
    <property type="entry name" value="Complex1_LYR"/>
    <property type="match status" value="1"/>
</dbReference>
<feature type="compositionally biased region" description="Basic and acidic residues" evidence="2">
    <location>
        <begin position="463"/>
        <end position="477"/>
    </location>
</feature>
<keyword evidence="5" id="KW-1185">Reference proteome</keyword>
<evidence type="ECO:0000313" key="4">
    <source>
        <dbReference type="EMBL" id="KAK4147389.1"/>
    </source>
</evidence>
<reference evidence="4" key="2">
    <citation type="submission" date="2023-05" db="EMBL/GenBank/DDBJ databases">
        <authorList>
            <consortium name="Lawrence Berkeley National Laboratory"/>
            <person name="Steindorff A."/>
            <person name="Hensen N."/>
            <person name="Bonometti L."/>
            <person name="Westerberg I."/>
            <person name="Brannstrom I.O."/>
            <person name="Guillou S."/>
            <person name="Cros-Aarteil S."/>
            <person name="Calhoun S."/>
            <person name="Haridas S."/>
            <person name="Kuo A."/>
            <person name="Mondo S."/>
            <person name="Pangilinan J."/>
            <person name="Riley R."/>
            <person name="Labutti K."/>
            <person name="Andreopoulos B."/>
            <person name="Lipzen A."/>
            <person name="Chen C."/>
            <person name="Yanf M."/>
            <person name="Daum C."/>
            <person name="Ng V."/>
            <person name="Clum A."/>
            <person name="Ohm R."/>
            <person name="Martin F."/>
            <person name="Silar P."/>
            <person name="Natvig D."/>
            <person name="Lalanne C."/>
            <person name="Gautier V."/>
            <person name="Ament-Velasquez S.L."/>
            <person name="Kruys A."/>
            <person name="Hutchinson M.I."/>
            <person name="Powell A.J."/>
            <person name="Barry K."/>
            <person name="Miller A.N."/>
            <person name="Grigoriev I.V."/>
            <person name="Debuchy R."/>
            <person name="Gladieux P."/>
            <person name="Thoren M.H."/>
            <person name="Johannesson H."/>
        </authorList>
    </citation>
    <scope>NUCLEOTIDE SEQUENCE</scope>
    <source>
        <strain evidence="4">CBS 141.50</strain>
    </source>
</reference>
<dbReference type="PROSITE" id="PS50127">
    <property type="entry name" value="UBC_2"/>
    <property type="match status" value="1"/>
</dbReference>
<protein>
    <submittedName>
        <fullName evidence="4">Ubiquitin-conjugating enzyme</fullName>
    </submittedName>
</protein>
<name>A0AAN6V9Q6_9PEZI</name>
<dbReference type="SUPFAM" id="SSF54495">
    <property type="entry name" value="UBC-like"/>
    <property type="match status" value="1"/>
</dbReference>
<dbReference type="Proteomes" id="UP001302676">
    <property type="component" value="Unassembled WGS sequence"/>
</dbReference>
<accession>A0AAN6V9Q6</accession>
<dbReference type="AlphaFoldDB" id="A0AAN6V9Q6"/>
<dbReference type="FunFam" id="3.10.110.10:FF:000026">
    <property type="entry name" value="Ubiquitin-conjugating enzyme E2 variant"/>
    <property type="match status" value="1"/>
</dbReference>
<dbReference type="Pfam" id="PF00179">
    <property type="entry name" value="UQ_con"/>
    <property type="match status" value="1"/>
</dbReference>
<dbReference type="InterPro" id="IPR000608">
    <property type="entry name" value="UBC"/>
</dbReference>
<dbReference type="InterPro" id="IPR046896">
    <property type="entry name" value="Cup1-like_N"/>
</dbReference>
<dbReference type="InterPro" id="IPR008011">
    <property type="entry name" value="Complex1_LYR_dom"/>
</dbReference>
<proteinExistence type="predicted"/>
<dbReference type="GO" id="GO:0006301">
    <property type="term" value="P:DNA damage tolerance"/>
    <property type="evidence" value="ECO:0007669"/>
    <property type="project" value="UniProtKB-ARBA"/>
</dbReference>
<dbReference type="RefSeq" id="XP_062640760.1">
    <property type="nucleotide sequence ID" value="XM_062782716.1"/>
</dbReference>
<evidence type="ECO:0000313" key="5">
    <source>
        <dbReference type="Proteomes" id="UP001302676"/>
    </source>
</evidence>